<keyword evidence="2" id="KW-1185">Reference proteome</keyword>
<evidence type="ECO:0000313" key="2">
    <source>
        <dbReference type="Proteomes" id="UP000038045"/>
    </source>
</evidence>
<feature type="region of interest" description="Disordered" evidence="1">
    <location>
        <begin position="1"/>
        <end position="152"/>
    </location>
</feature>
<accession>A0A0N4ZIZ4</accession>
<feature type="compositionally biased region" description="Basic and acidic residues" evidence="1">
    <location>
        <begin position="396"/>
        <end position="410"/>
    </location>
</feature>
<feature type="compositionally biased region" description="Basic and acidic residues" evidence="1">
    <location>
        <begin position="60"/>
        <end position="70"/>
    </location>
</feature>
<feature type="compositionally biased region" description="Basic residues" evidence="1">
    <location>
        <begin position="79"/>
        <end position="94"/>
    </location>
</feature>
<feature type="compositionally biased region" description="Gly residues" evidence="1">
    <location>
        <begin position="176"/>
        <end position="187"/>
    </location>
</feature>
<name>A0A0N4ZIZ4_PARTI</name>
<evidence type="ECO:0000256" key="1">
    <source>
        <dbReference type="SAM" id="MobiDB-lite"/>
    </source>
</evidence>
<evidence type="ECO:0000313" key="3">
    <source>
        <dbReference type="WBParaSite" id="PTRK_0000790700.1"/>
    </source>
</evidence>
<dbReference type="WBParaSite" id="PTRK_0000790700.1">
    <property type="protein sequence ID" value="PTRK_0000790700.1"/>
    <property type="gene ID" value="PTRK_0000790700"/>
</dbReference>
<feature type="region of interest" description="Disordered" evidence="1">
    <location>
        <begin position="288"/>
        <end position="436"/>
    </location>
</feature>
<feature type="compositionally biased region" description="Basic residues" evidence="1">
    <location>
        <begin position="35"/>
        <end position="47"/>
    </location>
</feature>
<feature type="region of interest" description="Disordered" evidence="1">
    <location>
        <begin position="170"/>
        <end position="218"/>
    </location>
</feature>
<organism evidence="2 3">
    <name type="scientific">Parastrongyloides trichosuri</name>
    <name type="common">Possum-specific nematode worm</name>
    <dbReference type="NCBI Taxonomy" id="131310"/>
    <lineage>
        <taxon>Eukaryota</taxon>
        <taxon>Metazoa</taxon>
        <taxon>Ecdysozoa</taxon>
        <taxon>Nematoda</taxon>
        <taxon>Chromadorea</taxon>
        <taxon>Rhabditida</taxon>
        <taxon>Tylenchina</taxon>
        <taxon>Panagrolaimomorpha</taxon>
        <taxon>Strongyloidoidea</taxon>
        <taxon>Strongyloididae</taxon>
        <taxon>Parastrongyloides</taxon>
    </lineage>
</organism>
<protein>
    <submittedName>
        <fullName evidence="3">Transferred entry: 7.1.1.2</fullName>
    </submittedName>
</protein>
<feature type="compositionally biased region" description="Basic residues" evidence="1">
    <location>
        <begin position="384"/>
        <end position="395"/>
    </location>
</feature>
<feature type="compositionally biased region" description="Basic and acidic residues" evidence="1">
    <location>
        <begin position="313"/>
        <end position="351"/>
    </location>
</feature>
<feature type="compositionally biased region" description="Basic residues" evidence="1">
    <location>
        <begin position="1"/>
        <end position="23"/>
    </location>
</feature>
<dbReference type="AlphaFoldDB" id="A0A0N4ZIZ4"/>
<reference evidence="3" key="1">
    <citation type="submission" date="2017-02" db="UniProtKB">
        <authorList>
            <consortium name="WormBaseParasite"/>
        </authorList>
    </citation>
    <scope>IDENTIFICATION</scope>
</reference>
<sequence length="436" mass="46896">MTKAKAHTNARKGRRPLLPKGRHASSLLRYPALAAHRRRFRPGHHRRPDPARAGDGLAAADRRRLSEPDPHGGGAPGAVHHRQFHRQAGRRGRRGAAGGADPGVVRHHLASGRAGRLCVRASDQSGRRPVQPAAGRGARAGDPDPAGRAAGHCADQPLCRAERRQGAADHLLLGPDGRGPGGAGRPGADGATTGGRRRGPGVPHHPLGDPADAVRGVRPDRLGRRRLWLGGAAAAGQVHLRHLRGLPVPHPDRLFGPAEAAWPEDPQLLPRGVRGPADGLRHIILAGHPAHHPASDGRASGRAPRLRRLRGAARRDHQDGRLRRDLPGRRLDLHRPVFQHRPEPDPVHPDRPNGGSGVAGDGGRARHLHRHADPDPVDGGPAAGRHRLYRRHRPDHRHDAHGHQRHRPDAGARSGRQGGRPPEPGHLQRPRRLAAR</sequence>
<dbReference type="Proteomes" id="UP000038045">
    <property type="component" value="Unplaced"/>
</dbReference>
<proteinExistence type="predicted"/>